<dbReference type="InterPro" id="IPR036237">
    <property type="entry name" value="Xyl_isomerase-like_sf"/>
</dbReference>
<dbReference type="AlphaFoldDB" id="A0A9D2MKL0"/>
<sequence length="280" mass="30665">MTRNWELLGSNSTYSHVPLEACLDDLAAMELTALDFVPQAPHFWCSHTEMGDAAALRRMLEARGLRASVVTPPPYRYSITAPAGMQRQATLDYYRRCILLAASLGADRVVLGAEGACWDLERDRLLDQAAEQLDRLCPTAAAVGVKLLLMPVLGPDAPLAAQSPVLGPAEELMGVIRRVDSPWLGVCLDTNAMSVWGDDIPGWFARLGACTHLVRLCDGNYHGWRAWGEGCLPMDRYLEQLEAAGYRGELSLLLPGERYVDRPGHPLRQALAALRTGGRT</sequence>
<comment type="caution">
    <text evidence="2">The sequence shown here is derived from an EMBL/GenBank/DDBJ whole genome shotgun (WGS) entry which is preliminary data.</text>
</comment>
<reference evidence="2" key="2">
    <citation type="submission" date="2021-04" db="EMBL/GenBank/DDBJ databases">
        <authorList>
            <person name="Gilroy R."/>
        </authorList>
    </citation>
    <scope>NUCLEOTIDE SEQUENCE</scope>
    <source>
        <strain evidence="2">CHK192-8294</strain>
    </source>
</reference>
<evidence type="ECO:0000313" key="2">
    <source>
        <dbReference type="EMBL" id="HJB79435.1"/>
    </source>
</evidence>
<dbReference type="InterPro" id="IPR050312">
    <property type="entry name" value="IolE/XylAMocC-like"/>
</dbReference>
<proteinExistence type="predicted"/>
<dbReference type="PANTHER" id="PTHR12110:SF53">
    <property type="entry name" value="BLR5974 PROTEIN"/>
    <property type="match status" value="1"/>
</dbReference>
<dbReference type="Gene3D" id="3.20.20.150">
    <property type="entry name" value="Divalent-metal-dependent TIM barrel enzymes"/>
    <property type="match status" value="1"/>
</dbReference>
<protein>
    <submittedName>
        <fullName evidence="2">Sugar phosphate isomerase/epimerase</fullName>
    </submittedName>
</protein>
<name>A0A9D2MKL0_9FIRM</name>
<dbReference type="Pfam" id="PF01261">
    <property type="entry name" value="AP_endonuc_2"/>
    <property type="match status" value="1"/>
</dbReference>
<evidence type="ECO:0000259" key="1">
    <source>
        <dbReference type="Pfam" id="PF01261"/>
    </source>
</evidence>
<evidence type="ECO:0000313" key="3">
    <source>
        <dbReference type="Proteomes" id="UP000823921"/>
    </source>
</evidence>
<dbReference type="SUPFAM" id="SSF51658">
    <property type="entry name" value="Xylose isomerase-like"/>
    <property type="match status" value="1"/>
</dbReference>
<dbReference type="InterPro" id="IPR013022">
    <property type="entry name" value="Xyl_isomerase-like_TIM-brl"/>
</dbReference>
<gene>
    <name evidence="2" type="ORF">H9712_00445</name>
</gene>
<dbReference type="PANTHER" id="PTHR12110">
    <property type="entry name" value="HYDROXYPYRUVATE ISOMERASE"/>
    <property type="match status" value="1"/>
</dbReference>
<accession>A0A9D2MKL0</accession>
<dbReference type="Proteomes" id="UP000823921">
    <property type="component" value="Unassembled WGS sequence"/>
</dbReference>
<dbReference type="GO" id="GO:0016853">
    <property type="term" value="F:isomerase activity"/>
    <property type="evidence" value="ECO:0007669"/>
    <property type="project" value="UniProtKB-KW"/>
</dbReference>
<feature type="domain" description="Xylose isomerase-like TIM barrel" evidence="1">
    <location>
        <begin position="26"/>
        <end position="275"/>
    </location>
</feature>
<dbReference type="EMBL" id="DWXO01000004">
    <property type="protein sequence ID" value="HJB79435.1"/>
    <property type="molecule type" value="Genomic_DNA"/>
</dbReference>
<organism evidence="2 3">
    <name type="scientific">Candidatus Flavonifractor intestinigallinarum</name>
    <dbReference type="NCBI Taxonomy" id="2838586"/>
    <lineage>
        <taxon>Bacteria</taxon>
        <taxon>Bacillati</taxon>
        <taxon>Bacillota</taxon>
        <taxon>Clostridia</taxon>
        <taxon>Eubacteriales</taxon>
        <taxon>Oscillospiraceae</taxon>
        <taxon>Flavonifractor</taxon>
    </lineage>
</organism>
<reference evidence="2" key="1">
    <citation type="journal article" date="2021" name="PeerJ">
        <title>Extensive microbial diversity within the chicken gut microbiome revealed by metagenomics and culture.</title>
        <authorList>
            <person name="Gilroy R."/>
            <person name="Ravi A."/>
            <person name="Getino M."/>
            <person name="Pursley I."/>
            <person name="Horton D.L."/>
            <person name="Alikhan N.F."/>
            <person name="Baker D."/>
            <person name="Gharbi K."/>
            <person name="Hall N."/>
            <person name="Watson M."/>
            <person name="Adriaenssens E.M."/>
            <person name="Foster-Nyarko E."/>
            <person name="Jarju S."/>
            <person name="Secka A."/>
            <person name="Antonio M."/>
            <person name="Oren A."/>
            <person name="Chaudhuri R.R."/>
            <person name="La Ragione R."/>
            <person name="Hildebrand F."/>
            <person name="Pallen M.J."/>
        </authorList>
    </citation>
    <scope>NUCLEOTIDE SEQUENCE</scope>
    <source>
        <strain evidence="2">CHK192-8294</strain>
    </source>
</reference>
<keyword evidence="2" id="KW-0413">Isomerase</keyword>